<evidence type="ECO:0000313" key="3">
    <source>
        <dbReference type="Proteomes" id="UP000202958"/>
    </source>
</evidence>
<organism evidence="2 3">
    <name type="scientific">Sinorhizobium phage phiN3</name>
    <dbReference type="NCBI Taxonomy" id="1647405"/>
    <lineage>
        <taxon>Viruses</taxon>
        <taxon>Duplodnaviria</taxon>
        <taxon>Heunggongvirae</taxon>
        <taxon>Uroviricota</taxon>
        <taxon>Caudoviricetes</taxon>
        <taxon>Emdodecavirus</taxon>
        <taxon>Emdodecavirus N3</taxon>
    </lineage>
</organism>
<evidence type="ECO:0000256" key="1">
    <source>
        <dbReference type="SAM" id="MobiDB-lite"/>
    </source>
</evidence>
<evidence type="ECO:0000313" key="2">
    <source>
        <dbReference type="EMBL" id="AKF13461.1"/>
    </source>
</evidence>
<dbReference type="KEGG" id="vg:26638933"/>
<sequence length="388" mass="43807">MAVSKTKKPSKLSKRPAVKTARAPTRIRGDEKYVVSEITVFDGVDIEAAIKQNLRHCNYFYTRQDANGWIGKWIQKNLPPVAYREFKAAETWRSCISIGTLCRMHMNGAPLPEPRLQWIKDKIENEILKFGRQHINTTKKDKPAATGNRVSPAVLVKRKGEEFIADLEATVDNWQADEQFSLYNELKSKEVPGLVAKTIADYYTPLLNELKEALGRKPDPQLKEAYAHFKPADLKRYAAYVERLVTDAQTYVTGKKAQRKPRKKKEKAAGALVSKVKYQKESKELKLTSVHPEKIIGAAAVLLFNTKYNTLSYLVSSSKTGFTITGTTIQNLDNEKSFKKTLRKASENIQAFVTAPKAKTIKMIETLKTTRSETTGRLSDDVLILKVL</sequence>
<dbReference type="Proteomes" id="UP000202958">
    <property type="component" value="Segment"/>
</dbReference>
<dbReference type="GeneID" id="26638933"/>
<keyword evidence="3" id="KW-1185">Reference proteome</keyword>
<gene>
    <name evidence="2" type="ORF">PHIN3_198</name>
</gene>
<feature type="compositionally biased region" description="Basic residues" evidence="1">
    <location>
        <begin position="1"/>
        <end position="17"/>
    </location>
</feature>
<accession>A0A0F6WCW2</accession>
<reference evidence="2 3" key="1">
    <citation type="submission" date="2015-04" db="EMBL/GenBank/DDBJ databases">
        <authorList>
            <person name="Hodson T.S."/>
            <person name="Hyde J.R."/>
            <person name="Schouten J.T."/>
            <person name="Crockett J.T."/>
            <person name="Smith T.A."/>
            <person name="Merrill B.D."/>
            <person name="Crook M.B."/>
            <person name="Griffitts J.S."/>
            <person name="Burnett S.H."/>
            <person name="Grose J.H."/>
            <person name="Breakwell D.P."/>
        </authorList>
    </citation>
    <scope>NUCLEOTIDE SEQUENCE [LARGE SCALE GENOMIC DNA]</scope>
</reference>
<dbReference type="EMBL" id="KR052482">
    <property type="protein sequence ID" value="AKF13461.1"/>
    <property type="molecule type" value="Genomic_DNA"/>
</dbReference>
<feature type="region of interest" description="Disordered" evidence="1">
    <location>
        <begin position="1"/>
        <end position="24"/>
    </location>
</feature>
<dbReference type="RefSeq" id="YP_009212438.1">
    <property type="nucleotide sequence ID" value="NC_028945.1"/>
</dbReference>
<name>A0A0F6WCW2_9CAUD</name>
<proteinExistence type="predicted"/>
<protein>
    <submittedName>
        <fullName evidence="2">Uncharacterized protein</fullName>
    </submittedName>
</protein>